<dbReference type="Gene3D" id="3.10.450.50">
    <property type="match status" value="1"/>
</dbReference>
<accession>H0HY10</accession>
<feature type="domain" description="SnoaL-like" evidence="1">
    <location>
        <begin position="4"/>
        <end position="76"/>
    </location>
</feature>
<dbReference type="InterPro" id="IPR037401">
    <property type="entry name" value="SnoaL-like"/>
</dbReference>
<gene>
    <name evidence="2" type="ORF">MAXJ12_25443</name>
</gene>
<dbReference type="Proteomes" id="UP000003250">
    <property type="component" value="Unassembled WGS sequence"/>
</dbReference>
<dbReference type="InterPro" id="IPR032710">
    <property type="entry name" value="NTF2-like_dom_sf"/>
</dbReference>
<evidence type="ECO:0000313" key="2">
    <source>
        <dbReference type="EMBL" id="EHK54376.1"/>
    </source>
</evidence>
<organism evidence="2 3">
    <name type="scientific">Mesorhizobium alhagi CCNWXJ12-2</name>
    <dbReference type="NCBI Taxonomy" id="1107882"/>
    <lineage>
        <taxon>Bacteria</taxon>
        <taxon>Pseudomonadati</taxon>
        <taxon>Pseudomonadota</taxon>
        <taxon>Alphaproteobacteria</taxon>
        <taxon>Hyphomicrobiales</taxon>
        <taxon>Phyllobacteriaceae</taxon>
        <taxon>Allomesorhizobium</taxon>
    </lineage>
</organism>
<dbReference type="EMBL" id="AHAM01000214">
    <property type="protein sequence ID" value="EHK54376.1"/>
    <property type="molecule type" value="Genomic_DNA"/>
</dbReference>
<keyword evidence="3" id="KW-1185">Reference proteome</keyword>
<reference evidence="2 3" key="1">
    <citation type="journal article" date="2012" name="J. Bacteriol.">
        <title>Draft Genome Sequence of Mesorhizobium alhagi CCNWXJ12-2T, a Novel Salt-Resistant Species Isolated from the Desert of Northwestern China.</title>
        <authorList>
            <person name="Zhou M."/>
            <person name="Chen W."/>
            <person name="Chen H."/>
            <person name="Wei G."/>
        </authorList>
    </citation>
    <scope>NUCLEOTIDE SEQUENCE [LARGE SCALE GENOMIC DNA]</scope>
    <source>
        <strain evidence="2 3">CCNWXJ12-2</strain>
    </source>
</reference>
<dbReference type="PATRIC" id="fig|1107882.3.peg.4936"/>
<proteinExistence type="predicted"/>
<evidence type="ECO:0000313" key="3">
    <source>
        <dbReference type="Proteomes" id="UP000003250"/>
    </source>
</evidence>
<protein>
    <recommendedName>
        <fullName evidence="1">SnoaL-like domain-containing protein</fullName>
    </recommendedName>
</protein>
<dbReference type="SUPFAM" id="SSF54427">
    <property type="entry name" value="NTF2-like"/>
    <property type="match status" value="1"/>
</dbReference>
<name>H0HY10_9HYPH</name>
<sequence length="103" mass="10944">MSNLNDGDVEGIVSIYSKDAILVLPDGSKAVGQDAIRAFYAELCKDRPRFAPGEQSPPLVNGNVALTSTVLTNGTVTVEVAARQEDGTWLWIIDHPAIGFTAS</sequence>
<evidence type="ECO:0000259" key="1">
    <source>
        <dbReference type="Pfam" id="PF12680"/>
    </source>
</evidence>
<dbReference type="AlphaFoldDB" id="H0HY10"/>
<dbReference type="Pfam" id="PF12680">
    <property type="entry name" value="SnoaL_2"/>
    <property type="match status" value="1"/>
</dbReference>